<dbReference type="PROSITE" id="PS51354">
    <property type="entry name" value="GLUTAREDOXIN_2"/>
    <property type="match status" value="1"/>
</dbReference>
<evidence type="ECO:0000256" key="2">
    <source>
        <dbReference type="ARBA" id="ARBA00022982"/>
    </source>
</evidence>
<feature type="domain" description="Glutaredoxin" evidence="5">
    <location>
        <begin position="13"/>
        <end position="72"/>
    </location>
</feature>
<dbReference type="GO" id="GO:0015038">
    <property type="term" value="F:glutathione disulfide oxidoreductase activity"/>
    <property type="evidence" value="ECO:0007669"/>
    <property type="project" value="TreeGrafter"/>
</dbReference>
<keyword evidence="4" id="KW-0676">Redox-active center</keyword>
<dbReference type="OrthoDB" id="418495at2759"/>
<evidence type="ECO:0000256" key="4">
    <source>
        <dbReference type="ARBA" id="ARBA00023284"/>
    </source>
</evidence>
<dbReference type="InterPro" id="IPR011767">
    <property type="entry name" value="GLR_AS"/>
</dbReference>
<evidence type="ECO:0000313" key="6">
    <source>
        <dbReference type="EMBL" id="KAG9395452.1"/>
    </source>
</evidence>
<dbReference type="InterPro" id="IPR002109">
    <property type="entry name" value="Glutaredoxin"/>
</dbReference>
<dbReference type="PROSITE" id="PS00195">
    <property type="entry name" value="GLUTAREDOXIN_1"/>
    <property type="match status" value="1"/>
</dbReference>
<keyword evidence="3" id="KW-1015">Disulfide bond</keyword>
<sequence length="95" mass="10604">MVNVQELINSDDVVVFSKSYCPFCVRAKTELAKYTKFTAYELETRDDGSEIQTKISQISGIRTVPQIFIKGTPIGGCDDLLNLSRSGKLKNMLPK</sequence>
<reference evidence="6" key="1">
    <citation type="submission" date="2021-05" db="EMBL/GenBank/DDBJ databases">
        <title>A free-living protist that lacks canonical eukaryotic 1 DNA replication and segregation systems.</title>
        <authorList>
            <person name="Salas-Leiva D.E."/>
            <person name="Tromer E.C."/>
            <person name="Curtis B.A."/>
            <person name="Jerlstrom-Hultqvist J."/>
            <person name="Kolisko M."/>
            <person name="Yi Z."/>
            <person name="Salas-Leiva J.S."/>
            <person name="Gallot-Lavallee L."/>
            <person name="Kops G.J.P.L."/>
            <person name="Archibald J.M."/>
            <person name="Simpson A.G.B."/>
            <person name="Roger A.J."/>
        </authorList>
    </citation>
    <scope>NUCLEOTIDE SEQUENCE</scope>
    <source>
        <strain evidence="6">BICM</strain>
    </source>
</reference>
<evidence type="ECO:0000256" key="3">
    <source>
        <dbReference type="ARBA" id="ARBA00023157"/>
    </source>
</evidence>
<dbReference type="EMBL" id="JAHDYR010000011">
    <property type="protein sequence ID" value="KAG9395452.1"/>
    <property type="molecule type" value="Genomic_DNA"/>
</dbReference>
<evidence type="ECO:0000313" key="7">
    <source>
        <dbReference type="Proteomes" id="UP000717585"/>
    </source>
</evidence>
<comment type="caution">
    <text evidence="6">The sequence shown here is derived from an EMBL/GenBank/DDBJ whole genome shotgun (WGS) entry which is preliminary data.</text>
</comment>
<dbReference type="CDD" id="cd03419">
    <property type="entry name" value="GRX_GRXh_1_2_like"/>
    <property type="match status" value="1"/>
</dbReference>
<dbReference type="InterPro" id="IPR011899">
    <property type="entry name" value="Glutaredoxin_euk/vir"/>
</dbReference>
<accession>A0A8J6E592</accession>
<dbReference type="InterPro" id="IPR036249">
    <property type="entry name" value="Thioredoxin-like_sf"/>
</dbReference>
<dbReference type="NCBIfam" id="TIGR02180">
    <property type="entry name" value="GRX_euk"/>
    <property type="match status" value="1"/>
</dbReference>
<gene>
    <name evidence="6" type="ORF">J8273_3019</name>
</gene>
<proteinExistence type="predicted"/>
<dbReference type="GO" id="GO:0005737">
    <property type="term" value="C:cytoplasm"/>
    <property type="evidence" value="ECO:0007669"/>
    <property type="project" value="TreeGrafter"/>
</dbReference>
<dbReference type="AlphaFoldDB" id="A0A8J6E592"/>
<evidence type="ECO:0000256" key="1">
    <source>
        <dbReference type="ARBA" id="ARBA00022448"/>
    </source>
</evidence>
<dbReference type="GO" id="GO:0034599">
    <property type="term" value="P:cellular response to oxidative stress"/>
    <property type="evidence" value="ECO:0007669"/>
    <property type="project" value="TreeGrafter"/>
</dbReference>
<keyword evidence="1" id="KW-0813">Transport</keyword>
<evidence type="ECO:0000259" key="5">
    <source>
        <dbReference type="Pfam" id="PF00462"/>
    </source>
</evidence>
<protein>
    <submittedName>
        <fullName evidence="6">Glutaredoxin</fullName>
    </submittedName>
</protein>
<dbReference type="PANTHER" id="PTHR45694:SF18">
    <property type="entry name" value="GLUTAREDOXIN-1-RELATED"/>
    <property type="match status" value="1"/>
</dbReference>
<dbReference type="PRINTS" id="PR00160">
    <property type="entry name" value="GLUTAREDOXIN"/>
</dbReference>
<dbReference type="Proteomes" id="UP000717585">
    <property type="component" value="Unassembled WGS sequence"/>
</dbReference>
<dbReference type="SUPFAM" id="SSF52833">
    <property type="entry name" value="Thioredoxin-like"/>
    <property type="match status" value="1"/>
</dbReference>
<keyword evidence="2" id="KW-0249">Electron transport</keyword>
<dbReference type="PANTHER" id="PTHR45694">
    <property type="entry name" value="GLUTAREDOXIN 2"/>
    <property type="match status" value="1"/>
</dbReference>
<dbReference type="InterPro" id="IPR014025">
    <property type="entry name" value="Glutaredoxin_subgr"/>
</dbReference>
<dbReference type="Pfam" id="PF00462">
    <property type="entry name" value="Glutaredoxin"/>
    <property type="match status" value="1"/>
</dbReference>
<dbReference type="Gene3D" id="3.40.30.10">
    <property type="entry name" value="Glutaredoxin"/>
    <property type="match status" value="1"/>
</dbReference>
<name>A0A8J6E592_9EUKA</name>
<organism evidence="6 7">
    <name type="scientific">Carpediemonas membranifera</name>
    <dbReference type="NCBI Taxonomy" id="201153"/>
    <lineage>
        <taxon>Eukaryota</taxon>
        <taxon>Metamonada</taxon>
        <taxon>Carpediemonas-like organisms</taxon>
        <taxon>Carpediemonas</taxon>
    </lineage>
</organism>
<keyword evidence="7" id="KW-1185">Reference proteome</keyword>